<dbReference type="Proteomes" id="UP000199021">
    <property type="component" value="Unassembled WGS sequence"/>
</dbReference>
<accession>A0A1H9H992</accession>
<dbReference type="InParanoid" id="A0A1H9H992"/>
<gene>
    <name evidence="1" type="ORF">SAMN05444359_11268</name>
</gene>
<reference evidence="2" key="1">
    <citation type="submission" date="2016-10" db="EMBL/GenBank/DDBJ databases">
        <authorList>
            <person name="Varghese N."/>
            <person name="Submissions S."/>
        </authorList>
    </citation>
    <scope>NUCLEOTIDE SEQUENCE [LARGE SCALE GENOMIC DNA]</scope>
    <source>
        <strain evidence="2">DSM 24740</strain>
    </source>
</reference>
<organism evidence="1 2">
    <name type="scientific">Neolewinella agarilytica</name>
    <dbReference type="NCBI Taxonomy" id="478744"/>
    <lineage>
        <taxon>Bacteria</taxon>
        <taxon>Pseudomonadati</taxon>
        <taxon>Bacteroidota</taxon>
        <taxon>Saprospiria</taxon>
        <taxon>Saprospirales</taxon>
        <taxon>Lewinellaceae</taxon>
        <taxon>Neolewinella</taxon>
    </lineage>
</organism>
<dbReference type="EMBL" id="FOFB01000012">
    <property type="protein sequence ID" value="SEQ58914.1"/>
    <property type="molecule type" value="Genomic_DNA"/>
</dbReference>
<keyword evidence="2" id="KW-1185">Reference proteome</keyword>
<dbReference type="STRING" id="478744.SAMN05444359_11268"/>
<protein>
    <submittedName>
        <fullName evidence="1">Uncharacterized protein</fullName>
    </submittedName>
</protein>
<proteinExistence type="predicted"/>
<sequence>MRVERLYLDRARLEQQLVRSSFLKTGKRWEVPICVSDRTSDFKFIFQERGLTSQKVDATAGAVYENTKSAILTANEGYRYGLADGAVALQDLLFNLPLRELQLLRTALKNGEQLMFVNEVLVYDSASLKVTLADDLSEDLTVDLFGWLGVEAKVSWDENNDLDIIYPPNSIVGYEGTLLDESHLVELEETIAERKEKGDLMIMYEDKDGDGYGSGEPEEYWIFGAKERPERIVGGQVLRYVSNHDDTSDLSEKRMPGEQSWYRDADGDGFGDPSVVTIAKDRPEGYVNNDKDCYDNNARAFPGQSDYFTEHRGDGSFDYDCDNTISVQYNLVGGGCVNSCKSLNSGWDAREYPPPGQAGRYVVGCNNGHWPDYSCTVKRERRVQGGR</sequence>
<evidence type="ECO:0000313" key="1">
    <source>
        <dbReference type="EMBL" id="SEQ58914.1"/>
    </source>
</evidence>
<dbReference type="AlphaFoldDB" id="A0A1H9H992"/>
<evidence type="ECO:0000313" key="2">
    <source>
        <dbReference type="Proteomes" id="UP000199021"/>
    </source>
</evidence>
<name>A0A1H9H992_9BACT</name>